<dbReference type="RefSeq" id="XP_045952036.1">
    <property type="nucleotide sequence ID" value="XM_046094918.1"/>
</dbReference>
<name>A0A9P8RGQ7_9PEZI</name>
<dbReference type="Pfam" id="PF11312">
    <property type="entry name" value="Methyltransf_34"/>
    <property type="match status" value="1"/>
</dbReference>
<dbReference type="GeneID" id="70123811"/>
<dbReference type="Proteomes" id="UP000758603">
    <property type="component" value="Unassembled WGS sequence"/>
</dbReference>
<organism evidence="2 3">
    <name type="scientific">Truncatella angustata</name>
    <dbReference type="NCBI Taxonomy" id="152316"/>
    <lineage>
        <taxon>Eukaryota</taxon>
        <taxon>Fungi</taxon>
        <taxon>Dikarya</taxon>
        <taxon>Ascomycota</taxon>
        <taxon>Pezizomycotina</taxon>
        <taxon>Sordariomycetes</taxon>
        <taxon>Xylariomycetidae</taxon>
        <taxon>Amphisphaeriales</taxon>
        <taxon>Sporocadaceae</taxon>
        <taxon>Truncatella</taxon>
    </lineage>
</organism>
<dbReference type="InterPro" id="IPR021463">
    <property type="entry name" value="Methyltransf_34"/>
</dbReference>
<evidence type="ECO:0000313" key="2">
    <source>
        <dbReference type="EMBL" id="KAH6645522.1"/>
    </source>
</evidence>
<proteinExistence type="predicted"/>
<evidence type="ECO:0000313" key="3">
    <source>
        <dbReference type="Proteomes" id="UP000758603"/>
    </source>
</evidence>
<evidence type="ECO:0008006" key="4">
    <source>
        <dbReference type="Google" id="ProtNLM"/>
    </source>
</evidence>
<evidence type="ECO:0000256" key="1">
    <source>
        <dbReference type="SAM" id="MobiDB-lite"/>
    </source>
</evidence>
<keyword evidence="3" id="KW-1185">Reference proteome</keyword>
<accession>A0A9P8RGQ7</accession>
<feature type="region of interest" description="Disordered" evidence="1">
    <location>
        <begin position="1"/>
        <end position="41"/>
    </location>
</feature>
<dbReference type="OrthoDB" id="6419443at2759"/>
<gene>
    <name evidence="2" type="ORF">BKA67DRAFT_114447</name>
</gene>
<reference evidence="2" key="1">
    <citation type="journal article" date="2021" name="Nat. Commun.">
        <title>Genetic determinants of endophytism in the Arabidopsis root mycobiome.</title>
        <authorList>
            <person name="Mesny F."/>
            <person name="Miyauchi S."/>
            <person name="Thiergart T."/>
            <person name="Pickel B."/>
            <person name="Atanasova L."/>
            <person name="Karlsson M."/>
            <person name="Huettel B."/>
            <person name="Barry K.W."/>
            <person name="Haridas S."/>
            <person name="Chen C."/>
            <person name="Bauer D."/>
            <person name="Andreopoulos W."/>
            <person name="Pangilinan J."/>
            <person name="LaButti K."/>
            <person name="Riley R."/>
            <person name="Lipzen A."/>
            <person name="Clum A."/>
            <person name="Drula E."/>
            <person name="Henrissat B."/>
            <person name="Kohler A."/>
            <person name="Grigoriev I.V."/>
            <person name="Martin F.M."/>
            <person name="Hacquard S."/>
        </authorList>
    </citation>
    <scope>NUCLEOTIDE SEQUENCE</scope>
    <source>
        <strain evidence="2">MPI-SDFR-AT-0073</strain>
    </source>
</reference>
<sequence>MKKFERQAQSQRKHGPLVASSVSKAPPPPPRSRPGWTGPGYVKKVARKHDLSSASPASAPSIQDQLLSLELHQLMLNVIQDTFPASHDYEALKPVLSHVNNALLRKDFETAFGADTFLEAYAVRWSPSRALAYSNLLAQVCEQTADGSWVRRWTGLGGTTSAKVLCFGGGAAEIVAFAGLLRHEKKSSAGRASASPAAQLEQVTDSPPHGAYLDVHLVDAADWSTVVSKLQVGLTTPPNLSKYASAAARASNAAFLSLQALQPNFTRADVFVLTLEDLRSLVGSEVPFITLFFTLNDLYTVSIRNTTAFLRRLTIAVPKGSLLLVVDHPEAASSAGSAQEGDEKGDKNKEYPMSWLLNKALLPTMEKVEDGQERLQPLWKTLIHDANRLYKLPDKALNYPVSLENLKLQVHLFERL</sequence>
<dbReference type="EMBL" id="JAGPXC010000011">
    <property type="protein sequence ID" value="KAH6645522.1"/>
    <property type="molecule type" value="Genomic_DNA"/>
</dbReference>
<comment type="caution">
    <text evidence="2">The sequence shown here is derived from an EMBL/GenBank/DDBJ whole genome shotgun (WGS) entry which is preliminary data.</text>
</comment>
<dbReference type="AlphaFoldDB" id="A0A9P8RGQ7"/>
<protein>
    <recommendedName>
        <fullName evidence="4">25S rRNA (Uridine(2843)-N(3))-methyltransferase</fullName>
    </recommendedName>
</protein>